<accession>A0A380BAI2</accession>
<dbReference type="InterPro" id="IPR036249">
    <property type="entry name" value="Thioredoxin-like_sf"/>
</dbReference>
<evidence type="ECO:0000313" key="4">
    <source>
        <dbReference type="Proteomes" id="UP000254893"/>
    </source>
</evidence>
<sequence>MKDMKALLLNILFLSCLVSAQAQTEQEINWLTFEQLSDSLDVQPKETLLFFYTDWCSYCHKMMKEGFKNPDIVRYINTHYYAVRFDAESINPVNFDGQVLKNTSKHKVPGHFHEVALLFNPPGKKLIFPQLILLKNDFSIKKNTNKYLSSKELLKYVK</sequence>
<proteinExistence type="predicted"/>
<name>A0A380BAI2_SPHSI</name>
<dbReference type="PROSITE" id="PS51257">
    <property type="entry name" value="PROKAR_LIPOPROTEIN"/>
    <property type="match status" value="1"/>
</dbReference>
<gene>
    <name evidence="3" type="ORF">NCTC11388_00106</name>
</gene>
<dbReference type="AlphaFoldDB" id="A0A380BAI2"/>
<dbReference type="Gene3D" id="3.40.30.10">
    <property type="entry name" value="Glutaredoxin"/>
    <property type="match status" value="1"/>
</dbReference>
<dbReference type="Proteomes" id="UP000254893">
    <property type="component" value="Unassembled WGS sequence"/>
</dbReference>
<feature type="domain" description="Thioredoxin-like fold" evidence="2">
    <location>
        <begin position="45"/>
        <end position="103"/>
    </location>
</feature>
<evidence type="ECO:0000256" key="1">
    <source>
        <dbReference type="SAM" id="SignalP"/>
    </source>
</evidence>
<dbReference type="InterPro" id="IPR012336">
    <property type="entry name" value="Thioredoxin-like_fold"/>
</dbReference>
<feature type="chain" id="PRO_5016656956" evidence="1">
    <location>
        <begin position="23"/>
        <end position="158"/>
    </location>
</feature>
<dbReference type="SUPFAM" id="SSF52833">
    <property type="entry name" value="Thioredoxin-like"/>
    <property type="match status" value="1"/>
</dbReference>
<dbReference type="EMBL" id="UGYW01000001">
    <property type="protein sequence ID" value="SUI96722.1"/>
    <property type="molecule type" value="Genomic_DNA"/>
</dbReference>
<dbReference type="Pfam" id="PF13098">
    <property type="entry name" value="Thioredoxin_2"/>
    <property type="match status" value="1"/>
</dbReference>
<evidence type="ECO:0000313" key="3">
    <source>
        <dbReference type="EMBL" id="SUI96722.1"/>
    </source>
</evidence>
<organism evidence="3 4">
    <name type="scientific">Sphingobacterium spiritivorum</name>
    <name type="common">Flavobacterium spiritivorum</name>
    <dbReference type="NCBI Taxonomy" id="258"/>
    <lineage>
        <taxon>Bacteria</taxon>
        <taxon>Pseudomonadati</taxon>
        <taxon>Bacteroidota</taxon>
        <taxon>Sphingobacteriia</taxon>
        <taxon>Sphingobacteriales</taxon>
        <taxon>Sphingobacteriaceae</taxon>
        <taxon>Sphingobacterium</taxon>
    </lineage>
</organism>
<reference evidence="3 4" key="1">
    <citation type="submission" date="2018-06" db="EMBL/GenBank/DDBJ databases">
        <authorList>
            <consortium name="Pathogen Informatics"/>
            <person name="Doyle S."/>
        </authorList>
    </citation>
    <scope>NUCLEOTIDE SEQUENCE [LARGE SCALE GENOMIC DNA]</scope>
    <source>
        <strain evidence="3 4">NCTC11388</strain>
    </source>
</reference>
<protein>
    <submittedName>
        <fullName evidence="3">Thioredoxin-related protein</fullName>
    </submittedName>
</protein>
<keyword evidence="1" id="KW-0732">Signal</keyword>
<evidence type="ECO:0000259" key="2">
    <source>
        <dbReference type="Pfam" id="PF13098"/>
    </source>
</evidence>
<feature type="signal peptide" evidence="1">
    <location>
        <begin position="1"/>
        <end position="22"/>
    </location>
</feature>